<feature type="signal peptide" evidence="3">
    <location>
        <begin position="1"/>
        <end position="18"/>
    </location>
</feature>
<organism evidence="4 5">
    <name type="scientific">Cytospora paraplurivora</name>
    <dbReference type="NCBI Taxonomy" id="2898453"/>
    <lineage>
        <taxon>Eukaryota</taxon>
        <taxon>Fungi</taxon>
        <taxon>Dikarya</taxon>
        <taxon>Ascomycota</taxon>
        <taxon>Pezizomycotina</taxon>
        <taxon>Sordariomycetes</taxon>
        <taxon>Sordariomycetidae</taxon>
        <taxon>Diaporthales</taxon>
        <taxon>Cytosporaceae</taxon>
        <taxon>Cytospora</taxon>
    </lineage>
</organism>
<keyword evidence="2" id="KW-1133">Transmembrane helix</keyword>
<evidence type="ECO:0000256" key="3">
    <source>
        <dbReference type="SAM" id="SignalP"/>
    </source>
</evidence>
<dbReference type="AlphaFoldDB" id="A0AAN9U9R6"/>
<accession>A0AAN9U9R6</accession>
<keyword evidence="2" id="KW-0812">Transmembrane</keyword>
<keyword evidence="3" id="KW-0732">Signal</keyword>
<gene>
    <name evidence="4" type="ORF">SLS53_003913</name>
</gene>
<protein>
    <submittedName>
        <fullName evidence="4">Uncharacterized protein</fullName>
    </submittedName>
</protein>
<feature type="transmembrane region" description="Helical" evidence="2">
    <location>
        <begin position="192"/>
        <end position="210"/>
    </location>
</feature>
<evidence type="ECO:0000313" key="5">
    <source>
        <dbReference type="Proteomes" id="UP001320245"/>
    </source>
</evidence>
<keyword evidence="5" id="KW-1185">Reference proteome</keyword>
<name>A0AAN9U9R6_9PEZI</name>
<dbReference type="Proteomes" id="UP001320245">
    <property type="component" value="Unassembled WGS sequence"/>
</dbReference>
<evidence type="ECO:0000256" key="1">
    <source>
        <dbReference type="SAM" id="MobiDB-lite"/>
    </source>
</evidence>
<sequence length="287" mass="31261">MRSYQLLYLVYMVPIALAAPLSPKRHLPVQVLDGAVLSDPSSQTIWNKPPATITIEGSQTILLGPQPQRLDLDDETVQVTSDNRPVEFSPSQLAHLPASSVLASAQPLTTEHLQTLSRLLQSEQARSQQEVARPEPSSTTRRKMPVGSLVAPGSNQAEAVWHAQKVLGQMDDDTRVIIPPQQQRIPYARQQAGVLVIGMALTFVLVILLVETWRPVSRGVCRALGRREGAIRLMEDKHGPAGRRGLSFRGVDPEDCGTTLGQESGVQEGMDGSVGENDYGAEPWVLS</sequence>
<comment type="caution">
    <text evidence="4">The sequence shown here is derived from an EMBL/GenBank/DDBJ whole genome shotgun (WGS) entry which is preliminary data.</text>
</comment>
<feature type="region of interest" description="Disordered" evidence="1">
    <location>
        <begin position="242"/>
        <end position="279"/>
    </location>
</feature>
<feature type="chain" id="PRO_5042896063" evidence="3">
    <location>
        <begin position="19"/>
        <end position="287"/>
    </location>
</feature>
<evidence type="ECO:0000256" key="2">
    <source>
        <dbReference type="SAM" id="Phobius"/>
    </source>
</evidence>
<feature type="region of interest" description="Disordered" evidence="1">
    <location>
        <begin position="124"/>
        <end position="145"/>
    </location>
</feature>
<keyword evidence="2" id="KW-0472">Membrane</keyword>
<reference evidence="4 5" key="1">
    <citation type="journal article" date="2023" name="PLoS ONE">
        <title>Cytospora paraplurivora sp. nov. isolated from orchards with fruit tree decline syndrome in Ontario, Canada.</title>
        <authorList>
            <person name="Ilyukhin E."/>
            <person name="Nguyen H.D.T."/>
            <person name="Castle A.J."/>
            <person name="Ellouze W."/>
        </authorList>
    </citation>
    <scope>NUCLEOTIDE SEQUENCE [LARGE SCALE GENOMIC DNA]</scope>
    <source>
        <strain evidence="4 5">FDS-564</strain>
    </source>
</reference>
<dbReference type="EMBL" id="JAJSPL020000012">
    <property type="protein sequence ID" value="KAK7743891.1"/>
    <property type="molecule type" value="Genomic_DNA"/>
</dbReference>
<evidence type="ECO:0000313" key="4">
    <source>
        <dbReference type="EMBL" id="KAK7743891.1"/>
    </source>
</evidence>
<proteinExistence type="predicted"/>